<protein>
    <submittedName>
        <fullName evidence="2">HNH endonuclease</fullName>
    </submittedName>
</protein>
<dbReference type="InterPro" id="IPR003615">
    <property type="entry name" value="HNH_nuc"/>
</dbReference>
<keyword evidence="2" id="KW-0255">Endonuclease</keyword>
<evidence type="ECO:0000259" key="1">
    <source>
        <dbReference type="Pfam" id="PF13392"/>
    </source>
</evidence>
<evidence type="ECO:0000313" key="3">
    <source>
        <dbReference type="Proteomes" id="UP000199036"/>
    </source>
</evidence>
<name>A0A1I5E1T0_9FLAO</name>
<dbReference type="Gene3D" id="3.90.75.20">
    <property type="match status" value="1"/>
</dbReference>
<accession>A0A1I5E1T0</accession>
<keyword evidence="3" id="KW-1185">Reference proteome</keyword>
<dbReference type="SUPFAM" id="SSF54060">
    <property type="entry name" value="His-Me finger endonucleases"/>
    <property type="match status" value="1"/>
</dbReference>
<dbReference type="EMBL" id="FOVI01000018">
    <property type="protein sequence ID" value="SFO05465.1"/>
    <property type="molecule type" value="Genomic_DNA"/>
</dbReference>
<sequence>MSYTGPLTMDERLFIHCYYTTLSRREIAEYLQIPFWTVKTYLDRSNLRLTKQQIAAKNSRIHQLKNNSAQFDAFILANYDKIPAKRIGSIIGKTGGFVTDRYKFLNLVVPAEIKEKFKADSLIKKGSVPPNKGKKLSAEMRAKLEPTFFKKGNVPINTVPIGTERITDDGYIEIKVDNVPMVKNWKLKHRIVWEQHNGAIPKGYNVQFKDGNTQNVVIDNLYIISRSDQLKKNGYTPEALAKRFLNLTQVEVDYMKSQNPALLNLVQKHYLLKREIKQHENK</sequence>
<proteinExistence type="predicted"/>
<gene>
    <name evidence="2" type="ORF">SAMN05421741_11852</name>
</gene>
<dbReference type="Pfam" id="PF13392">
    <property type="entry name" value="HNH_3"/>
    <property type="match status" value="1"/>
</dbReference>
<dbReference type="Proteomes" id="UP000199036">
    <property type="component" value="Unassembled WGS sequence"/>
</dbReference>
<dbReference type="STRING" id="913024.SAMN05421741_11852"/>
<feature type="domain" description="HNH nuclease" evidence="1">
    <location>
        <begin position="186"/>
        <end position="229"/>
    </location>
</feature>
<dbReference type="RefSeq" id="WP_218154378.1">
    <property type="nucleotide sequence ID" value="NZ_FOVI01000018.1"/>
</dbReference>
<evidence type="ECO:0000313" key="2">
    <source>
        <dbReference type="EMBL" id="SFO05465.1"/>
    </source>
</evidence>
<dbReference type="AlphaFoldDB" id="A0A1I5E1T0"/>
<organism evidence="2 3">
    <name type="scientific">Paenimyroides ummariense</name>
    <dbReference type="NCBI Taxonomy" id="913024"/>
    <lineage>
        <taxon>Bacteria</taxon>
        <taxon>Pseudomonadati</taxon>
        <taxon>Bacteroidota</taxon>
        <taxon>Flavobacteriia</taxon>
        <taxon>Flavobacteriales</taxon>
        <taxon>Flavobacteriaceae</taxon>
        <taxon>Paenimyroides</taxon>
    </lineage>
</organism>
<dbReference type="InterPro" id="IPR044925">
    <property type="entry name" value="His-Me_finger_sf"/>
</dbReference>
<keyword evidence="2" id="KW-0540">Nuclease</keyword>
<reference evidence="3" key="1">
    <citation type="submission" date="2016-10" db="EMBL/GenBank/DDBJ databases">
        <authorList>
            <person name="Varghese N."/>
            <person name="Submissions S."/>
        </authorList>
    </citation>
    <scope>NUCLEOTIDE SEQUENCE [LARGE SCALE GENOMIC DNA]</scope>
    <source>
        <strain evidence="3">DS-12</strain>
    </source>
</reference>
<keyword evidence="2" id="KW-0378">Hydrolase</keyword>
<dbReference type="GO" id="GO:0004519">
    <property type="term" value="F:endonuclease activity"/>
    <property type="evidence" value="ECO:0007669"/>
    <property type="project" value="UniProtKB-KW"/>
</dbReference>